<sequence>MYKSKKTLAVILARGGSKGLPGKNIIPLKGRPLIAWTITAALEAKLIDRVVVSSDSVDILAVAKRYGADTIKRPKKLATDQIRPELAIQHVLATLRKNESYIPELLILLQPTSPLRTAEDIDNAVELLLKNDPRVDAVVSVSEIDRRLLKSLVADENGYLTHFTVRGFLLMRRQDLPPVFFTNGAIYLVKTLWFLKSNSLFPKRTVPYVMSEDNSQDVDTPEDLKKIEKLMALKKYGYK</sequence>
<dbReference type="PANTHER" id="PTHR21485">
    <property type="entry name" value="HAD SUPERFAMILY MEMBERS CMAS AND KDSC"/>
    <property type="match status" value="1"/>
</dbReference>
<dbReference type="EMBL" id="LCBN01000001">
    <property type="protein sequence ID" value="KKS14427.1"/>
    <property type="molecule type" value="Genomic_DNA"/>
</dbReference>
<dbReference type="PATRIC" id="fig|1618429.3.peg.23"/>
<comment type="caution">
    <text evidence="1">The sequence shown here is derived from an EMBL/GenBank/DDBJ whole genome shotgun (WGS) entry which is preliminary data.</text>
</comment>
<dbReference type="Proteomes" id="UP000034753">
    <property type="component" value="Unassembled WGS sequence"/>
</dbReference>
<dbReference type="AlphaFoldDB" id="A0A0G0WQR4"/>
<dbReference type="InterPro" id="IPR050793">
    <property type="entry name" value="CMP-NeuNAc_synthase"/>
</dbReference>
<dbReference type="Gene3D" id="3.90.550.10">
    <property type="entry name" value="Spore Coat Polysaccharide Biosynthesis Protein SpsA, Chain A"/>
    <property type="match status" value="1"/>
</dbReference>
<dbReference type="CDD" id="cd02513">
    <property type="entry name" value="CMP-NeuAc_Synthase"/>
    <property type="match status" value="1"/>
</dbReference>
<dbReference type="InterPro" id="IPR003329">
    <property type="entry name" value="Cytidylyl_trans"/>
</dbReference>
<reference evidence="1 2" key="1">
    <citation type="journal article" date="2015" name="Nature">
        <title>rRNA introns, odd ribosomes, and small enigmatic genomes across a large radiation of phyla.</title>
        <authorList>
            <person name="Brown C.T."/>
            <person name="Hug L.A."/>
            <person name="Thomas B.C."/>
            <person name="Sharon I."/>
            <person name="Castelle C.J."/>
            <person name="Singh A."/>
            <person name="Wilkins M.J."/>
            <person name="Williams K.H."/>
            <person name="Banfield J.F."/>
        </authorList>
    </citation>
    <scope>NUCLEOTIDE SEQUENCE [LARGE SCALE GENOMIC DNA]</scope>
</reference>
<dbReference type="SUPFAM" id="SSF53448">
    <property type="entry name" value="Nucleotide-diphospho-sugar transferases"/>
    <property type="match status" value="1"/>
</dbReference>
<dbReference type="InterPro" id="IPR029044">
    <property type="entry name" value="Nucleotide-diphossugar_trans"/>
</dbReference>
<gene>
    <name evidence="1" type="ORF">UU67_C0001G0023</name>
</gene>
<evidence type="ECO:0000313" key="2">
    <source>
        <dbReference type="Proteomes" id="UP000034753"/>
    </source>
</evidence>
<proteinExistence type="predicted"/>
<dbReference type="PANTHER" id="PTHR21485:SF6">
    <property type="entry name" value="N-ACYLNEURAMINATE CYTIDYLYLTRANSFERASE-RELATED"/>
    <property type="match status" value="1"/>
</dbReference>
<accession>A0A0G0WQR4</accession>
<dbReference type="GO" id="GO:0008781">
    <property type="term" value="F:N-acylneuraminate cytidylyltransferase activity"/>
    <property type="evidence" value="ECO:0007669"/>
    <property type="project" value="TreeGrafter"/>
</dbReference>
<keyword evidence="1" id="KW-0808">Transferase</keyword>
<name>A0A0G0WQR4_9BACT</name>
<dbReference type="Pfam" id="PF02348">
    <property type="entry name" value="CTP_transf_3"/>
    <property type="match status" value="1"/>
</dbReference>
<keyword evidence="1" id="KW-0548">Nucleotidyltransferase</keyword>
<organism evidence="1 2">
    <name type="scientific">Candidatus Daviesbacteria bacterium GW2011_GWB1_41_5</name>
    <dbReference type="NCBI Taxonomy" id="1618429"/>
    <lineage>
        <taxon>Bacteria</taxon>
        <taxon>Candidatus Daviesiibacteriota</taxon>
    </lineage>
</organism>
<evidence type="ECO:0000313" key="1">
    <source>
        <dbReference type="EMBL" id="KKS14427.1"/>
    </source>
</evidence>
<protein>
    <submittedName>
        <fullName evidence="1">Acylneuraminate cytidylyltransferase</fullName>
    </submittedName>
</protein>